<keyword evidence="3" id="KW-1185">Reference proteome</keyword>
<dbReference type="AlphaFoldDB" id="A0A4R0R183"/>
<dbReference type="Proteomes" id="UP000292702">
    <property type="component" value="Unassembled WGS sequence"/>
</dbReference>
<evidence type="ECO:0000313" key="3">
    <source>
        <dbReference type="Proteomes" id="UP000292702"/>
    </source>
</evidence>
<feature type="chain" id="PRO_5020498818" evidence="1">
    <location>
        <begin position="21"/>
        <end position="132"/>
    </location>
</feature>
<dbReference type="EMBL" id="RWJN01000570">
    <property type="protein sequence ID" value="TCD60601.1"/>
    <property type="molecule type" value="Genomic_DNA"/>
</dbReference>
<name>A0A4R0R183_9APHY</name>
<reference evidence="2 3" key="1">
    <citation type="submission" date="2018-11" db="EMBL/GenBank/DDBJ databases">
        <title>Genome assembly of Steccherinum ochraceum LE-BIN_3174, the white-rot fungus of the Steccherinaceae family (The Residual Polyporoid clade, Polyporales, Basidiomycota).</title>
        <authorList>
            <person name="Fedorova T.V."/>
            <person name="Glazunova O.A."/>
            <person name="Landesman E.O."/>
            <person name="Moiseenko K.V."/>
            <person name="Psurtseva N.V."/>
            <person name="Savinova O.S."/>
            <person name="Shakhova N.V."/>
            <person name="Tyazhelova T.V."/>
            <person name="Vasina D.V."/>
        </authorList>
    </citation>
    <scope>NUCLEOTIDE SEQUENCE [LARGE SCALE GENOMIC DNA]</scope>
    <source>
        <strain evidence="2 3">LE-BIN_3174</strain>
    </source>
</reference>
<comment type="caution">
    <text evidence="2">The sequence shown here is derived from an EMBL/GenBank/DDBJ whole genome shotgun (WGS) entry which is preliminary data.</text>
</comment>
<accession>A0A4R0R183</accession>
<protein>
    <submittedName>
        <fullName evidence="2">Uncharacterized protein</fullName>
    </submittedName>
</protein>
<evidence type="ECO:0000256" key="1">
    <source>
        <dbReference type="SAM" id="SignalP"/>
    </source>
</evidence>
<proteinExistence type="predicted"/>
<feature type="signal peptide" evidence="1">
    <location>
        <begin position="1"/>
        <end position="20"/>
    </location>
</feature>
<keyword evidence="1" id="KW-0732">Signal</keyword>
<evidence type="ECO:0000313" key="2">
    <source>
        <dbReference type="EMBL" id="TCD60601.1"/>
    </source>
</evidence>
<organism evidence="2 3">
    <name type="scientific">Steccherinum ochraceum</name>
    <dbReference type="NCBI Taxonomy" id="92696"/>
    <lineage>
        <taxon>Eukaryota</taxon>
        <taxon>Fungi</taxon>
        <taxon>Dikarya</taxon>
        <taxon>Basidiomycota</taxon>
        <taxon>Agaricomycotina</taxon>
        <taxon>Agaricomycetes</taxon>
        <taxon>Polyporales</taxon>
        <taxon>Steccherinaceae</taxon>
        <taxon>Steccherinum</taxon>
    </lineage>
</organism>
<sequence length="132" mass="14781">MRFAAAFTTFVTCTFTAALAVPIDVTTQDVTTVYARDDFSLATGDVIQALHAREDELTELEKRGNLNCMQRALQFQLESRSLHRRPMMRTHARQATSYEGIQCDPRAPEISNLLGMTLVVTLSSRAGNREKD</sequence>
<gene>
    <name evidence="2" type="ORF">EIP91_009819</name>
</gene>